<feature type="domain" description="DUF8202" evidence="3">
    <location>
        <begin position="1071"/>
        <end position="1250"/>
    </location>
</feature>
<proteinExistence type="predicted"/>
<keyword evidence="5" id="KW-1185">Reference proteome</keyword>
<keyword evidence="2" id="KW-1133">Transmembrane helix</keyword>
<feature type="domain" description="DUF8202" evidence="3">
    <location>
        <begin position="1482"/>
        <end position="1657"/>
    </location>
</feature>
<gene>
    <name evidence="4" type="ORF">M0D58_07930</name>
</gene>
<feature type="domain" description="DUF8202" evidence="3">
    <location>
        <begin position="2709"/>
        <end position="2884"/>
    </location>
</feature>
<dbReference type="InterPro" id="IPR058515">
    <property type="entry name" value="DUF8202"/>
</dbReference>
<feature type="domain" description="DUF8202" evidence="3">
    <location>
        <begin position="252"/>
        <end position="429"/>
    </location>
</feature>
<evidence type="ECO:0000313" key="4">
    <source>
        <dbReference type="EMBL" id="UPQ77452.1"/>
    </source>
</evidence>
<feature type="domain" description="DUF8202" evidence="3">
    <location>
        <begin position="1890"/>
        <end position="2075"/>
    </location>
</feature>
<feature type="domain" description="DUF8202" evidence="3">
    <location>
        <begin position="2307"/>
        <end position="2481"/>
    </location>
</feature>
<keyword evidence="2" id="KW-0812">Transmembrane</keyword>
<dbReference type="Proteomes" id="UP000830552">
    <property type="component" value="Chromosome"/>
</dbReference>
<dbReference type="SUPFAM" id="SSF49899">
    <property type="entry name" value="Concanavalin A-like lectins/glucanases"/>
    <property type="match status" value="2"/>
</dbReference>
<dbReference type="InterPro" id="IPR013320">
    <property type="entry name" value="ConA-like_dom_sf"/>
</dbReference>
<feature type="domain" description="DUF8202" evidence="3">
    <location>
        <begin position="3119"/>
        <end position="3300"/>
    </location>
</feature>
<feature type="transmembrane region" description="Helical" evidence="2">
    <location>
        <begin position="20"/>
        <end position="38"/>
    </location>
</feature>
<keyword evidence="2" id="KW-0472">Membrane</keyword>
<dbReference type="EMBL" id="CP096203">
    <property type="protein sequence ID" value="UPQ77452.1"/>
    <property type="molecule type" value="Genomic_DNA"/>
</dbReference>
<dbReference type="RefSeq" id="WP_248394785.1">
    <property type="nucleotide sequence ID" value="NZ_CP096203.1"/>
</dbReference>
<evidence type="ECO:0000259" key="3">
    <source>
        <dbReference type="Pfam" id="PF26628"/>
    </source>
</evidence>
<accession>A0ABY4KD74</accession>
<evidence type="ECO:0000256" key="1">
    <source>
        <dbReference type="SAM" id="MobiDB-lite"/>
    </source>
</evidence>
<organism evidence="4 5">
    <name type="scientific">Chryseobacterium nepalense</name>
    <dbReference type="NCBI Taxonomy" id="1854498"/>
    <lineage>
        <taxon>Bacteria</taxon>
        <taxon>Pseudomonadati</taxon>
        <taxon>Bacteroidota</taxon>
        <taxon>Flavobacteriia</taxon>
        <taxon>Flavobacteriales</taxon>
        <taxon>Weeksellaceae</taxon>
        <taxon>Chryseobacterium group</taxon>
        <taxon>Chryseobacterium</taxon>
    </lineage>
</organism>
<dbReference type="Pfam" id="PF26628">
    <property type="entry name" value="DUF8202"/>
    <property type="match status" value="8"/>
</dbReference>
<sequence length="3442" mass="364022">MKIFINYEPPQKGAVLIKAFLSRAVALVLLLTVSFIYAQSPGGVTGARLWYRADAGITQSGGFITQWNNQANPGNYNLVQNGAAGTIPSYNSTSNLINFNPSARFDGSNDRLSVSVPLSEVASGSNPYASSHYIVYRGLSTTSGALYSSAINAPSTWNIAAVTAGQMYITNRSIPTSAVAVNETRLQEFDGASNGATSYLNGSLISSAISAVTVGTSGGSPFFSVGVDPGGSAYSNADIAEVIVFNTAQPANRQRIESYLGLKYGITLGSPASVVNYTASDGTTIFWTGNATYQNNIAGIGRDDDSGLSQKQSQSSNSGIQPIIGNVNITATNLSNPNSLNIDKSFMMWGSDTGNTSFTTAFAFGGLNNRMARIWRVQETGTVGTVKVALKVSDLPGSVTNPTLLISSDAVFDGTDTRQTMVLETIGGVQYYTTTLDLTSGQFFSFAGFVTAPGGVLGSSLWLKADSGTSTVTNGSSVSQWNDQSPNLNNFVQSTVSSQPLFATNNTDNLNYNPVVKIGGAYRLNSSLNLSARDIISVSYPVGGDGIGGVTTTITCNSGYINRLELAGTTSYSGGNTANSYIQATSPSFVVSGKPVISHTALTGTAGTGKWFMNGLSLATSDLNNTPVPFNRLISIGGYVCNNSASQNLPEVIAYNTNLTISERLRINSYLAIKYGITLDQSTAQNYLASDGSTIFWDATANSTYKNNIAGIGRDDASALSQKQSQSINSGIEPVIGNGNIFDTNANNTNSFSTDKSFLVWGSDTGSTNFATAFAFGGLNNRMARIWRVQETGTVGTVKVALKASDLLRNITNPTLLVSSDAVFDGTDIRQAMALETIGGVQYYTTTVDLTSGQFFSFAAFVTAPGGVVGASLWLKADVNTDTTVNNATIASWANVINNDTYDASVSPKYLASGVNFNPSISFDGSNWIRYDGVSEWGLAGTNNFNVYTMFKPSVSSINHTLIASNTLNNTFQYVLTDTNNLQRIARQNTSFVYSGSQGPGTLPGVFQIKRNGSTFSASFNGIADLSSTSSYSFPTDTNTLIGTRPGGSQYLNGYLSEIIVYAPNSHTALEEQRIQSYLGIKYGVTLGSNSSPVNYLASDGTTIAWNATTNTGYNNNIAGIGRDDASALSQKQSQSVNSGIQPVIGNNNIFDTNANNPNSFGTDKTFMMWGSDTGTESFATSFAFGNSNFRMTRIWKVQETGTVGTVKVAIPASQLPVSIAQPTLLRSTDAVFDGTDTSISMNLETISGVQYYTATIDFASGQYFTFAAFLTAPGGVSGASVWLKADMGVTAAINTDSGVWDDSSGNNNDALSSSVSGRNPSLNSTSNLLNFNPNLSFSGNAELRINKNINPPAVGTIDFFTVTKGSGGILGNDNGFTDRFIDAFTVSSGQNDGGGNPINSSSFVGVNTSLPEIRFVGWRATSNSATTSFQSLNSGSVVSFTEANSDGGYGFFDIGDTGDFSPLNGNIGEVIAYDDPISTQDRLRVHSYLAIKYGITLNQSTATNYVSSSNNIIWDASANSTYNKNIAGIGRDGASALMQKQSQSANTGNQIIMGLASIAATNTANTGSFAVDNQFLVWGDNDQSSSSAFTGIPGYNSRLNRVWKVQNTNSLNQNVQVLVPLTLVPATSSLLAGTDATFAGSYQVYNPTGTVTVNSVSYRAFTLPAVMVNQPSFYMTFAFYEQSPGGVRSEALWLRGDAGLAGVTSWLDQSGNNRNLRWDITNCQGHTSRGQMVLGKTLNFNSVASFSDADWTWGFTQTDISRTTTPNADVAIVYKAVSPSVQDVWSTDWGGALDERALTTTQVSNDNTAIAYSGGNSGFATINVASFKNTTANGSNVLINGNNILNFTGNTKYVGCSQITIGDVWGAQNPFKGLIGEFVVYRSNITAIERIQLNSYLALKYGITLGRNNNGNATSGEVVSGVVLEGDYLASDGITRTWNSDAVYQNNIVGLGRDDISAFHQRITTSQSASADIITLSTDANFTNNNQSGGSGHTDIANDKSFFITGNNNAATSYTLKSGLSNGMNALMKRVWKTQNTGTSFDVYIKSSNAKASYLVYSADATFSSGVTYVLLTAGATPGIQIPNGNYFTFAAFLEAPGGVFDESLWLKADAGTSSTTNGTGLSQWDDQSDVGNNATQSNAGNRPVYSNLASSMMNYNPVVSFNGSNYLALKRQLLPIGTTGRTEFAVYAANSGYLLSYGANANSASYYGLVGRPLGLDSGQSNFQSGGGTSDSNPLMISHLFAGSGGASAFYRFGRAFNSANRNLNTSSSGIAAVGANVWNGGYNTLFNGRMPELIVYPKALNGTQRSQVDSYLAIKYGLTLDQTTPQNYLASDGVTVVWTAASGYNNNIIGLAKDRTATLHQRISTSQMPVKDIITLSTDNNFTNPNQSGAGGHTDIVNDRYFFMTGNNGQAAVFTQKTGLANNLRVVMSRVWRVQQTGTAQNIYINVNNSRATYLIYSTDPSFSSGITYVPLTSGTTSALQIPTGNYFTFAAPATGPGGVTDNLVRWYRADRDVTTGSTLRWADQMQNSDAVQSVAGNQPTYNTTGSALLNFNSSFTFNSANANYLSFSDTGMASGSTSRSVFGVGRTSVTGGTFEWISSYGTSGSGQNFGLMRSGNNVLVTTFGSDLLASTSNPYASNTPVLSYGAASGGTLFGTFNARPLTSIGGSVSTSLNVGRIGTRQSLGEYWNGIISEVVYYNKIPTTNEKQRVDSYMGLKYGVSLGTSSNLFTYLASDSTPFWTGDATYQNNIAAIGRDDFSDLQQKQSQSVNSGNQVILGLDTITGSNDTNTGSFDNDLQFLAWGDNNTAGTTPFTAVYPNRNRLSRVWKAQNTGSFGKDVQVLIPASLIGNLDVPSLLYSTSATFASGNLTYASTGTVNVNSVNYYSFTLPASQVNTPVFYFTIAYYTKAPGGVEGENLWLRADDGVSATTDNTPVSQWNDQSGSHGTQATGSKQPVYRNDISVNMNFNPVMNFSSASSQNFDITGDLAIGGQQSVATFAVADASAGARYFLEPKATGNNLLQFRSTTQGNSTLTLSNGTSVTNTLAGTGASVLYSGWRATGTLFAGVNGNAGTSVASATNWVNGPLSLGAAYNQTAFTNGKIPEVVEYSKSLTAIERQRVNSYLSLKYGITMDQSTIQDYLASDGTISWAKDAVYKFNIAGIGRDDITALNQKQSQSVNTGSQVAVSLGEAAATNSANINTFNTDMQYLVWGDDNGSLSTTTTTGNVLASNGNTYTKRMTRVWRMQNKGSFAQDVTVYFPASAFPSASAAGLIYATTAAKLSDGTATVIPAIGTATVNGTDYYAFPVSAASLAGLSYMSFTTATAVCYKPAVTAGTALNTKAGITSLARAGSAGDNWPMVRNGGWLALEAKTKGMVINRVRFNASNQPVADDGTTLILTSPIEGMLVMDVTNRIFKIYTSKDGGATYAWYAFGEQSCPD</sequence>
<name>A0ABY4KD74_9FLAO</name>
<evidence type="ECO:0000256" key="2">
    <source>
        <dbReference type="SAM" id="Phobius"/>
    </source>
</evidence>
<evidence type="ECO:0000313" key="5">
    <source>
        <dbReference type="Proteomes" id="UP000830552"/>
    </source>
</evidence>
<reference evidence="4" key="1">
    <citation type="submission" date="2022-04" db="EMBL/GenBank/DDBJ databases">
        <title>Evolutionary, genomic, and biogeographic characterization of Chryseobacterium nepalense represented by a plastic-degrading bacterium AC3.</title>
        <authorList>
            <person name="Yin Z."/>
            <person name="Liu X."/>
            <person name="Wang D."/>
            <person name="Xie Z."/>
        </authorList>
    </citation>
    <scope>NUCLEOTIDE SEQUENCE</scope>
    <source>
        <strain evidence="4">AC3</strain>
    </source>
</reference>
<feature type="compositionally biased region" description="Polar residues" evidence="1">
    <location>
        <begin position="2131"/>
        <end position="2141"/>
    </location>
</feature>
<feature type="region of interest" description="Disordered" evidence="1">
    <location>
        <begin position="2116"/>
        <end position="2141"/>
    </location>
</feature>
<protein>
    <recommendedName>
        <fullName evidence="3">DUF8202 domain-containing protein</fullName>
    </recommendedName>
</protein>
<feature type="domain" description="DUF8202" evidence="3">
    <location>
        <begin position="663"/>
        <end position="853"/>
    </location>
</feature>